<dbReference type="Proteomes" id="UP001482620">
    <property type="component" value="Unassembled WGS sequence"/>
</dbReference>
<comment type="caution">
    <text evidence="6">The sequence shown here is derived from an EMBL/GenBank/DDBJ whole genome shotgun (WGS) entry which is preliminary data.</text>
</comment>
<proteinExistence type="inferred from homology"/>
<dbReference type="InterPro" id="IPR029063">
    <property type="entry name" value="SAM-dependent_MTases_sf"/>
</dbReference>
<feature type="compositionally biased region" description="Basic and acidic residues" evidence="5">
    <location>
        <begin position="170"/>
        <end position="184"/>
    </location>
</feature>
<accession>A0ABV0TVC1</accession>
<keyword evidence="4" id="KW-0949">S-adenosyl-L-methionine</keyword>
<reference evidence="6 7" key="1">
    <citation type="submission" date="2021-06" db="EMBL/GenBank/DDBJ databases">
        <authorList>
            <person name="Palmer J.M."/>
        </authorList>
    </citation>
    <scope>NUCLEOTIDE SEQUENCE [LARGE SCALE GENOMIC DNA]</scope>
    <source>
        <strain evidence="7">if_2019</strain>
        <tissue evidence="6">Muscle</tissue>
    </source>
</reference>
<evidence type="ECO:0000256" key="1">
    <source>
        <dbReference type="ARBA" id="ARBA00010633"/>
    </source>
</evidence>
<keyword evidence="7" id="KW-1185">Reference proteome</keyword>
<feature type="compositionally biased region" description="Basic residues" evidence="5">
    <location>
        <begin position="125"/>
        <end position="134"/>
    </location>
</feature>
<feature type="compositionally biased region" description="Basic and acidic residues" evidence="5">
    <location>
        <begin position="39"/>
        <end position="63"/>
    </location>
</feature>
<dbReference type="PANTHER" id="PTHR13610">
    <property type="entry name" value="METHYLTRANSFERASE DOMAIN-CONTAINING PROTEIN"/>
    <property type="match status" value="1"/>
</dbReference>
<feature type="compositionally biased region" description="Pro residues" evidence="5">
    <location>
        <begin position="189"/>
        <end position="198"/>
    </location>
</feature>
<feature type="region of interest" description="Disordered" evidence="5">
    <location>
        <begin position="1"/>
        <end position="85"/>
    </location>
</feature>
<feature type="compositionally biased region" description="Basic and acidic residues" evidence="5">
    <location>
        <begin position="226"/>
        <end position="236"/>
    </location>
</feature>
<feature type="compositionally biased region" description="Basic and acidic residues" evidence="5">
    <location>
        <begin position="137"/>
        <end position="146"/>
    </location>
</feature>
<dbReference type="CDD" id="cd02440">
    <property type="entry name" value="AdoMet_MTases"/>
    <property type="match status" value="1"/>
</dbReference>
<evidence type="ECO:0000256" key="2">
    <source>
        <dbReference type="ARBA" id="ARBA00022603"/>
    </source>
</evidence>
<name>A0ABV0TVC1_9TELE</name>
<evidence type="ECO:0000256" key="3">
    <source>
        <dbReference type="ARBA" id="ARBA00022679"/>
    </source>
</evidence>
<protein>
    <submittedName>
        <fullName evidence="6">Uncharacterized protein</fullName>
    </submittedName>
</protein>
<dbReference type="SUPFAM" id="SSF53335">
    <property type="entry name" value="S-adenosyl-L-methionine-dependent methyltransferases"/>
    <property type="match status" value="1"/>
</dbReference>
<gene>
    <name evidence="6" type="ORF">ILYODFUR_012811</name>
</gene>
<evidence type="ECO:0000256" key="4">
    <source>
        <dbReference type="ARBA" id="ARBA00022691"/>
    </source>
</evidence>
<evidence type="ECO:0000313" key="7">
    <source>
        <dbReference type="Proteomes" id="UP001482620"/>
    </source>
</evidence>
<sequence>MGTLPQESFIPERPTKKHPHSASSTHSLLQAPPPHRRNRADTVEHRAHNEAPDPSPRREKLNRQEVPGQRQALEAGVPHPNPATTQTHHITATETIAQEPPSRQANPTSALAREARCNRRAQRHPLCRTKHGGQSHHAQDNHHDTTAHQTAEDSTPLLEVALTGTGVRNRNLDKEPESELEPPRSKQCPCPPKANHPPPSRKKTYTQPNIQTTPRTHNTLDTQADSETHHNAPQDEAKAQLDNVDLPHVSTVAQVPYLPSSKDQAQNVMKLLEGRRGRLADLGAGDGRLVFAASSVGFQCTGFEINSVLVAYARSKAYWRGIPSSQAVFVKKDLWKTDLCSYNNVTAFLAPGVMEVLGEKLLKELPQDALVISCRFPFPNWPQKSTVGSGLDQTFAYEISSVRSHLRNPPKPEMK</sequence>
<dbReference type="PANTHER" id="PTHR13610:SF18">
    <property type="entry name" value="SI:DKEY-190G11.3"/>
    <property type="match status" value="1"/>
</dbReference>
<dbReference type="Gene3D" id="3.40.50.150">
    <property type="entry name" value="Vaccinia Virus protein VP39"/>
    <property type="match status" value="1"/>
</dbReference>
<dbReference type="EMBL" id="JAHRIQ010047360">
    <property type="protein sequence ID" value="MEQ2236441.1"/>
    <property type="molecule type" value="Genomic_DNA"/>
</dbReference>
<feature type="region of interest" description="Disordered" evidence="5">
    <location>
        <begin position="125"/>
        <end position="236"/>
    </location>
</feature>
<evidence type="ECO:0000256" key="5">
    <source>
        <dbReference type="SAM" id="MobiDB-lite"/>
    </source>
</evidence>
<evidence type="ECO:0000313" key="6">
    <source>
        <dbReference type="EMBL" id="MEQ2236441.1"/>
    </source>
</evidence>
<feature type="compositionally biased region" description="Polar residues" evidence="5">
    <location>
        <begin position="205"/>
        <end position="225"/>
    </location>
</feature>
<keyword evidence="2" id="KW-0489">Methyltransferase</keyword>
<dbReference type="InterPro" id="IPR026170">
    <property type="entry name" value="FAM173A/B"/>
</dbReference>
<keyword evidence="3" id="KW-0808">Transferase</keyword>
<comment type="similarity">
    <text evidence="1">Belongs to the ANT/ATPSC lysine N-methyltransferase family.</text>
</comment>
<organism evidence="6 7">
    <name type="scientific">Ilyodon furcidens</name>
    <name type="common">goldbreast splitfin</name>
    <dbReference type="NCBI Taxonomy" id="33524"/>
    <lineage>
        <taxon>Eukaryota</taxon>
        <taxon>Metazoa</taxon>
        <taxon>Chordata</taxon>
        <taxon>Craniata</taxon>
        <taxon>Vertebrata</taxon>
        <taxon>Euteleostomi</taxon>
        <taxon>Actinopterygii</taxon>
        <taxon>Neopterygii</taxon>
        <taxon>Teleostei</taxon>
        <taxon>Neoteleostei</taxon>
        <taxon>Acanthomorphata</taxon>
        <taxon>Ovalentaria</taxon>
        <taxon>Atherinomorphae</taxon>
        <taxon>Cyprinodontiformes</taxon>
        <taxon>Goodeidae</taxon>
        <taxon>Ilyodon</taxon>
    </lineage>
</organism>